<proteinExistence type="predicted"/>
<reference evidence="1 2" key="1">
    <citation type="submission" date="2023-05" db="EMBL/GenBank/DDBJ databases">
        <title>B98-5 Cell Line De Novo Hybrid Assembly: An Optical Mapping Approach.</title>
        <authorList>
            <person name="Kananen K."/>
            <person name="Auerbach J.A."/>
            <person name="Kautto E."/>
            <person name="Blachly J.S."/>
        </authorList>
    </citation>
    <scope>NUCLEOTIDE SEQUENCE [LARGE SCALE GENOMIC DNA]</scope>
    <source>
        <strain evidence="1">B95-8</strain>
        <tissue evidence="1">Cell line</tissue>
    </source>
</reference>
<evidence type="ECO:0000313" key="1">
    <source>
        <dbReference type="EMBL" id="KAK2096044.1"/>
    </source>
</evidence>
<sequence>MAPNNPALCNVDSIQWRDIVSNDFLSNMSMDFQNHVAGYWPDSCTLLRPQGHPEALGLNPPPAEGMNTATWSHTQSWALLTGRKSVHVSLNVGGLVPVRFTSEAACREAWQGTRCKPWWCSGQEQH</sequence>
<gene>
    <name evidence="1" type="ORF">P7K49_025078</name>
</gene>
<protein>
    <submittedName>
        <fullName evidence="1">Uncharacterized protein</fullName>
    </submittedName>
</protein>
<dbReference type="EMBL" id="JASSZA010000012">
    <property type="protein sequence ID" value="KAK2096044.1"/>
    <property type="molecule type" value="Genomic_DNA"/>
</dbReference>
<name>A0ABQ9UG30_SAGOE</name>
<comment type="caution">
    <text evidence="1">The sequence shown here is derived from an EMBL/GenBank/DDBJ whole genome shotgun (WGS) entry which is preliminary data.</text>
</comment>
<dbReference type="Proteomes" id="UP001266305">
    <property type="component" value="Unassembled WGS sequence"/>
</dbReference>
<keyword evidence="2" id="KW-1185">Reference proteome</keyword>
<accession>A0ABQ9UG30</accession>
<organism evidence="1 2">
    <name type="scientific">Saguinus oedipus</name>
    <name type="common">Cotton-top tamarin</name>
    <name type="synonym">Oedipomidas oedipus</name>
    <dbReference type="NCBI Taxonomy" id="9490"/>
    <lineage>
        <taxon>Eukaryota</taxon>
        <taxon>Metazoa</taxon>
        <taxon>Chordata</taxon>
        <taxon>Craniata</taxon>
        <taxon>Vertebrata</taxon>
        <taxon>Euteleostomi</taxon>
        <taxon>Mammalia</taxon>
        <taxon>Eutheria</taxon>
        <taxon>Euarchontoglires</taxon>
        <taxon>Primates</taxon>
        <taxon>Haplorrhini</taxon>
        <taxon>Platyrrhini</taxon>
        <taxon>Cebidae</taxon>
        <taxon>Callitrichinae</taxon>
        <taxon>Saguinus</taxon>
    </lineage>
</organism>
<evidence type="ECO:0000313" key="2">
    <source>
        <dbReference type="Proteomes" id="UP001266305"/>
    </source>
</evidence>